<dbReference type="SUPFAM" id="SSF51316">
    <property type="entry name" value="Mss4-like"/>
    <property type="match status" value="1"/>
</dbReference>
<protein>
    <recommendedName>
        <fullName evidence="4">CENP-V/GFA domain-containing protein</fullName>
    </recommendedName>
</protein>
<dbReference type="GO" id="GO:0016846">
    <property type="term" value="F:carbon-sulfur lyase activity"/>
    <property type="evidence" value="ECO:0007669"/>
    <property type="project" value="InterPro"/>
</dbReference>
<keyword evidence="5" id="KW-1185">Reference proteome</keyword>
<dbReference type="PANTHER" id="PTHR28620">
    <property type="entry name" value="CENTROMERE PROTEIN V"/>
    <property type="match status" value="1"/>
</dbReference>
<comment type="similarity">
    <text evidence="1">Belongs to the Gfa family.</text>
</comment>
<reference evidence="6" key="3">
    <citation type="submission" date="2025-08" db="UniProtKB">
        <authorList>
            <consortium name="RefSeq"/>
        </authorList>
    </citation>
    <scope>IDENTIFICATION</scope>
    <source>
        <strain evidence="6">CBS 342.82</strain>
    </source>
</reference>
<dbReference type="Pfam" id="PF04828">
    <property type="entry name" value="GFA"/>
    <property type="match status" value="1"/>
</dbReference>
<dbReference type="InterPro" id="IPR011057">
    <property type="entry name" value="Mss4-like_sf"/>
</dbReference>
<dbReference type="Gene3D" id="2.170.150.70">
    <property type="match status" value="1"/>
</dbReference>
<evidence type="ECO:0000256" key="2">
    <source>
        <dbReference type="ARBA" id="ARBA00022723"/>
    </source>
</evidence>
<gene>
    <name evidence="6" type="ORF">K489DRAFT_314934</name>
</gene>
<evidence type="ECO:0000256" key="1">
    <source>
        <dbReference type="ARBA" id="ARBA00005495"/>
    </source>
</evidence>
<evidence type="ECO:0000313" key="5">
    <source>
        <dbReference type="Proteomes" id="UP000504637"/>
    </source>
</evidence>
<sequence>MSPTTYQAICHCGNVRLEVTLEDALFPEGKTKVNRCNCSICTKHGYLLVYPKRSDVKFVGEAEARLKSYFFGQKRKPHRFCPECSSNVLIDFADSAFEKERPFLAVNVSRS</sequence>
<dbReference type="InterPro" id="IPR052355">
    <property type="entry name" value="CENP-V-like"/>
</dbReference>
<feature type="domain" description="CENP-V/GFA" evidence="4">
    <location>
        <begin position="6"/>
        <end position="111"/>
    </location>
</feature>
<proteinExistence type="inferred from homology"/>
<dbReference type="Proteomes" id="UP000504637">
    <property type="component" value="Unplaced"/>
</dbReference>
<dbReference type="PROSITE" id="PS51891">
    <property type="entry name" value="CENP_V_GFA"/>
    <property type="match status" value="1"/>
</dbReference>
<organism evidence="6">
    <name type="scientific">Dissoconium aciculare CBS 342.82</name>
    <dbReference type="NCBI Taxonomy" id="1314786"/>
    <lineage>
        <taxon>Eukaryota</taxon>
        <taxon>Fungi</taxon>
        <taxon>Dikarya</taxon>
        <taxon>Ascomycota</taxon>
        <taxon>Pezizomycotina</taxon>
        <taxon>Dothideomycetes</taxon>
        <taxon>Dothideomycetidae</taxon>
        <taxon>Mycosphaerellales</taxon>
        <taxon>Dissoconiaceae</taxon>
        <taxon>Dissoconium</taxon>
    </lineage>
</organism>
<dbReference type="AlphaFoldDB" id="A0A6J3MDF8"/>
<keyword evidence="3" id="KW-0862">Zinc</keyword>
<dbReference type="GO" id="GO:0046872">
    <property type="term" value="F:metal ion binding"/>
    <property type="evidence" value="ECO:0007669"/>
    <property type="project" value="UniProtKB-KW"/>
</dbReference>
<dbReference type="PANTHER" id="PTHR28620:SF1">
    <property type="entry name" value="CENP-V_GFA DOMAIN-CONTAINING PROTEIN"/>
    <property type="match status" value="1"/>
</dbReference>
<evidence type="ECO:0000313" key="6">
    <source>
        <dbReference type="RefSeq" id="XP_033462670.1"/>
    </source>
</evidence>
<reference evidence="6" key="2">
    <citation type="submission" date="2020-04" db="EMBL/GenBank/DDBJ databases">
        <authorList>
            <consortium name="NCBI Genome Project"/>
        </authorList>
    </citation>
    <scope>NUCLEOTIDE SEQUENCE</scope>
    <source>
        <strain evidence="6">CBS 342.82</strain>
    </source>
</reference>
<reference evidence="6" key="1">
    <citation type="submission" date="2020-01" db="EMBL/GenBank/DDBJ databases">
        <authorList>
            <consortium name="DOE Joint Genome Institute"/>
            <person name="Haridas S."/>
            <person name="Albert R."/>
            <person name="Binder M."/>
            <person name="Bloem J."/>
            <person name="Labutti K."/>
            <person name="Salamov A."/>
            <person name="Andreopoulos B."/>
            <person name="Baker S.E."/>
            <person name="Barry K."/>
            <person name="Bills G."/>
            <person name="Bluhm B.H."/>
            <person name="Cannon C."/>
            <person name="Castanera R."/>
            <person name="Culley D.E."/>
            <person name="Daum C."/>
            <person name="Ezra D."/>
            <person name="Gonzalez J.B."/>
            <person name="Henrissat B."/>
            <person name="Kuo A."/>
            <person name="Liang C."/>
            <person name="Lipzen A."/>
            <person name="Lutzoni F."/>
            <person name="Magnuson J."/>
            <person name="Mondo S."/>
            <person name="Nolan M."/>
            <person name="Ohm R."/>
            <person name="Pangilinan J."/>
            <person name="Park H.-J."/>
            <person name="Ramirez L."/>
            <person name="Alfaro M."/>
            <person name="Sun H."/>
            <person name="Tritt A."/>
            <person name="Yoshinaga Y."/>
            <person name="Zwiers L.-H."/>
            <person name="Turgeon B.G."/>
            <person name="Goodwin S.B."/>
            <person name="Spatafora J.W."/>
            <person name="Crous P.W."/>
            <person name="Grigoriev I.V."/>
        </authorList>
    </citation>
    <scope>NUCLEOTIDE SEQUENCE</scope>
    <source>
        <strain evidence="6">CBS 342.82</strain>
    </source>
</reference>
<name>A0A6J3MDF8_9PEZI</name>
<accession>A0A6J3MDF8</accession>
<dbReference type="InterPro" id="IPR006913">
    <property type="entry name" value="CENP-V/GFA"/>
</dbReference>
<dbReference type="GeneID" id="54358855"/>
<keyword evidence="2" id="KW-0479">Metal-binding</keyword>
<evidence type="ECO:0000259" key="4">
    <source>
        <dbReference type="PROSITE" id="PS51891"/>
    </source>
</evidence>
<dbReference type="OrthoDB" id="2993351at2759"/>
<dbReference type="RefSeq" id="XP_033462670.1">
    <property type="nucleotide sequence ID" value="XM_033601055.1"/>
</dbReference>
<evidence type="ECO:0000256" key="3">
    <source>
        <dbReference type="ARBA" id="ARBA00022833"/>
    </source>
</evidence>